<dbReference type="Proteomes" id="UP000464675">
    <property type="component" value="Chromosome"/>
</dbReference>
<protein>
    <submittedName>
        <fullName evidence="1">Uncharacterized protein</fullName>
    </submittedName>
</protein>
<reference evidence="1 4" key="2">
    <citation type="submission" date="2020-08" db="EMBL/GenBank/DDBJ databases">
        <title>Genomic Encyclopedia of Type Strains, Phase IV (KMG-IV): sequencing the most valuable type-strain genomes for metagenomic binning, comparative biology and taxonomic classification.</title>
        <authorList>
            <person name="Goeker M."/>
        </authorList>
    </citation>
    <scope>NUCLEOTIDE SEQUENCE [LARGE SCALE GENOMIC DNA]</scope>
    <source>
        <strain evidence="1 4">DSM 11525</strain>
    </source>
</reference>
<dbReference type="EMBL" id="JACHHR010000002">
    <property type="protein sequence ID" value="MBB5211588.1"/>
    <property type="molecule type" value="Genomic_DNA"/>
</dbReference>
<dbReference type="Proteomes" id="UP000563601">
    <property type="component" value="Unassembled WGS sequence"/>
</dbReference>
<evidence type="ECO:0000313" key="2">
    <source>
        <dbReference type="EMBL" id="QHQ37674.1"/>
    </source>
</evidence>
<reference evidence="2 3" key="1">
    <citation type="submission" date="2020-01" db="EMBL/GenBank/DDBJ databases">
        <title>The possibility of degradation of plastic by Microbulbifer hydrolyticus IRE-31.</title>
        <authorList>
            <person name="Liu L."/>
        </authorList>
    </citation>
    <scope>NUCLEOTIDE SEQUENCE [LARGE SCALE GENOMIC DNA]</scope>
    <source>
        <strain evidence="2 3">IRE-31</strain>
    </source>
</reference>
<sequence length="196" mass="21854">MKRKISSIISVIILFSVAVSGCTFTIYEKSISSVSMDRLESVIGEDMDFPLFSHVAGEDFIVVSIVSDADLIAQDERQNHVSASAYFCDEGSEKSQVGASGVYWSGQSVSGLHSLRHHSESNVKEDLPKVYKIVIFSKWDAEFAAAKGANNDFYPEFDFYSSPRDVCLRIQYADMVRVVESNELTITRDKISKLLL</sequence>
<evidence type="ECO:0000313" key="3">
    <source>
        <dbReference type="Proteomes" id="UP000464675"/>
    </source>
</evidence>
<gene>
    <name evidence="2" type="ORF">GTQ55_00865</name>
    <name evidence="1" type="ORF">HNQ53_001806</name>
</gene>
<keyword evidence="3" id="KW-1185">Reference proteome</keyword>
<evidence type="ECO:0000313" key="4">
    <source>
        <dbReference type="Proteomes" id="UP000563601"/>
    </source>
</evidence>
<dbReference type="EMBL" id="CP047491">
    <property type="protein sequence ID" value="QHQ37674.1"/>
    <property type="molecule type" value="Genomic_DNA"/>
</dbReference>
<accession>A0A6P1T440</accession>
<name>A0A6P1T440_9GAMM</name>
<evidence type="ECO:0000313" key="1">
    <source>
        <dbReference type="EMBL" id="MBB5211588.1"/>
    </source>
</evidence>
<organism evidence="1 4">
    <name type="scientific">Microbulbifer hydrolyticus</name>
    <dbReference type="NCBI Taxonomy" id="48074"/>
    <lineage>
        <taxon>Bacteria</taxon>
        <taxon>Pseudomonadati</taxon>
        <taxon>Pseudomonadota</taxon>
        <taxon>Gammaproteobacteria</taxon>
        <taxon>Cellvibrionales</taxon>
        <taxon>Microbulbiferaceae</taxon>
        <taxon>Microbulbifer</taxon>
    </lineage>
</organism>
<dbReference type="RefSeq" id="WP_161857012.1">
    <property type="nucleotide sequence ID" value="NZ_CP047491.1"/>
</dbReference>
<proteinExistence type="predicted"/>
<dbReference type="PROSITE" id="PS51257">
    <property type="entry name" value="PROKAR_LIPOPROTEIN"/>
    <property type="match status" value="1"/>
</dbReference>
<dbReference type="AlphaFoldDB" id="A0A6P1T440"/>